<keyword evidence="9" id="KW-1185">Reference proteome</keyword>
<dbReference type="EMBL" id="JAXCLW010000004">
    <property type="protein sequence ID" value="MDY0884393.1"/>
    <property type="molecule type" value="Genomic_DNA"/>
</dbReference>
<comment type="similarity">
    <text evidence="6">Belongs to the binding-protein-dependent transport system permease family.</text>
</comment>
<dbReference type="RefSeq" id="WP_320509457.1">
    <property type="nucleotide sequence ID" value="NZ_JAXCLW010000004.1"/>
</dbReference>
<evidence type="ECO:0000313" key="9">
    <source>
        <dbReference type="Proteomes" id="UP001279642"/>
    </source>
</evidence>
<evidence type="ECO:0000259" key="7">
    <source>
        <dbReference type="PROSITE" id="PS50928"/>
    </source>
</evidence>
<comment type="subcellular location">
    <subcellularLocation>
        <location evidence="1 6">Cell membrane</location>
        <topology evidence="1 6">Multi-pass membrane protein</topology>
    </subcellularLocation>
</comment>
<sequence length="209" mass="21988">MDISAFLASNWHRILDLTLGHIELSLYAVGISLAIGLPLGVLCYCVRWIGAVVLNLVSVIYTVPTLALFGLMIPLLGIGILPAIVAVVLYSLLPVVQGTYTGLTAVAPEIRESATGIGMSYVARLWRVELPLALPVVFAGLRVAVVNAVGMMTLASLIGAGGLGDMVFRGISTVSWALVLAGSIPVLLLAIIADLGLRTLERRFAARQA</sequence>
<dbReference type="InterPro" id="IPR035906">
    <property type="entry name" value="MetI-like_sf"/>
</dbReference>
<dbReference type="PROSITE" id="PS50928">
    <property type="entry name" value="ABC_TM1"/>
    <property type="match status" value="1"/>
</dbReference>
<comment type="caution">
    <text evidence="8">The sequence shown here is derived from an EMBL/GenBank/DDBJ whole genome shotgun (WGS) entry which is preliminary data.</text>
</comment>
<evidence type="ECO:0000256" key="3">
    <source>
        <dbReference type="ARBA" id="ARBA00022692"/>
    </source>
</evidence>
<dbReference type="Gene3D" id="1.10.3720.10">
    <property type="entry name" value="MetI-like"/>
    <property type="match status" value="1"/>
</dbReference>
<dbReference type="Pfam" id="PF00528">
    <property type="entry name" value="BPD_transp_1"/>
    <property type="match status" value="1"/>
</dbReference>
<reference evidence="8 9" key="1">
    <citation type="journal article" date="2016" name="Antonie Van Leeuwenhoek">
        <title>Dongia soli sp. nov., isolated from soil from Dokdo, Korea.</title>
        <authorList>
            <person name="Kim D.U."/>
            <person name="Lee H."/>
            <person name="Kim H."/>
            <person name="Kim S.G."/>
            <person name="Ka J.O."/>
        </authorList>
    </citation>
    <scope>NUCLEOTIDE SEQUENCE [LARGE SCALE GENOMIC DNA]</scope>
    <source>
        <strain evidence="8 9">D78</strain>
    </source>
</reference>
<dbReference type="CDD" id="cd06261">
    <property type="entry name" value="TM_PBP2"/>
    <property type="match status" value="1"/>
</dbReference>
<keyword evidence="5 6" id="KW-0472">Membrane</keyword>
<feature type="transmembrane region" description="Helical" evidence="6">
    <location>
        <begin position="24"/>
        <end position="45"/>
    </location>
</feature>
<evidence type="ECO:0000256" key="4">
    <source>
        <dbReference type="ARBA" id="ARBA00022989"/>
    </source>
</evidence>
<protein>
    <submittedName>
        <fullName evidence="8">ABC transporter permease</fullName>
    </submittedName>
</protein>
<proteinExistence type="inferred from homology"/>
<dbReference type="PANTHER" id="PTHR30177">
    <property type="entry name" value="GLYCINE BETAINE/L-PROLINE TRANSPORT SYSTEM PERMEASE PROTEIN PROW"/>
    <property type="match status" value="1"/>
</dbReference>
<evidence type="ECO:0000256" key="6">
    <source>
        <dbReference type="RuleBase" id="RU363032"/>
    </source>
</evidence>
<evidence type="ECO:0000256" key="1">
    <source>
        <dbReference type="ARBA" id="ARBA00004651"/>
    </source>
</evidence>
<evidence type="ECO:0000256" key="5">
    <source>
        <dbReference type="ARBA" id="ARBA00023136"/>
    </source>
</evidence>
<feature type="transmembrane region" description="Helical" evidence="6">
    <location>
        <begin position="174"/>
        <end position="197"/>
    </location>
</feature>
<dbReference type="Proteomes" id="UP001279642">
    <property type="component" value="Unassembled WGS sequence"/>
</dbReference>
<evidence type="ECO:0000256" key="2">
    <source>
        <dbReference type="ARBA" id="ARBA00022448"/>
    </source>
</evidence>
<name>A0ABU5EDV3_9PROT</name>
<keyword evidence="3 6" id="KW-0812">Transmembrane</keyword>
<feature type="transmembrane region" description="Helical" evidence="6">
    <location>
        <begin position="52"/>
        <end position="69"/>
    </location>
</feature>
<feature type="domain" description="ABC transmembrane type-1" evidence="7">
    <location>
        <begin position="18"/>
        <end position="197"/>
    </location>
</feature>
<accession>A0ABU5EDV3</accession>
<keyword evidence="4 6" id="KW-1133">Transmembrane helix</keyword>
<organism evidence="8 9">
    <name type="scientific">Dongia soli</name>
    <dbReference type="NCBI Taxonomy" id="600628"/>
    <lineage>
        <taxon>Bacteria</taxon>
        <taxon>Pseudomonadati</taxon>
        <taxon>Pseudomonadota</taxon>
        <taxon>Alphaproteobacteria</taxon>
        <taxon>Rhodospirillales</taxon>
        <taxon>Dongiaceae</taxon>
        <taxon>Dongia</taxon>
    </lineage>
</organism>
<feature type="transmembrane region" description="Helical" evidence="6">
    <location>
        <begin position="75"/>
        <end position="93"/>
    </location>
</feature>
<dbReference type="PANTHER" id="PTHR30177:SF4">
    <property type="entry name" value="OSMOPROTECTANT IMPORT PERMEASE PROTEIN OSMW"/>
    <property type="match status" value="1"/>
</dbReference>
<dbReference type="InterPro" id="IPR000515">
    <property type="entry name" value="MetI-like"/>
</dbReference>
<dbReference type="InterPro" id="IPR051204">
    <property type="entry name" value="ABC_transp_perm/SBD"/>
</dbReference>
<feature type="transmembrane region" description="Helical" evidence="6">
    <location>
        <begin position="132"/>
        <end position="154"/>
    </location>
</feature>
<keyword evidence="2 6" id="KW-0813">Transport</keyword>
<gene>
    <name evidence="8" type="ORF">SMD27_16235</name>
</gene>
<evidence type="ECO:0000313" key="8">
    <source>
        <dbReference type="EMBL" id="MDY0884393.1"/>
    </source>
</evidence>
<dbReference type="SUPFAM" id="SSF161098">
    <property type="entry name" value="MetI-like"/>
    <property type="match status" value="1"/>
</dbReference>